<gene>
    <name evidence="1" type="ORF">MSG28_003305</name>
</gene>
<protein>
    <submittedName>
        <fullName evidence="1">Uncharacterized protein</fullName>
    </submittedName>
</protein>
<proteinExistence type="predicted"/>
<keyword evidence="2" id="KW-1185">Reference proteome</keyword>
<evidence type="ECO:0000313" key="2">
    <source>
        <dbReference type="Proteomes" id="UP001064048"/>
    </source>
</evidence>
<organism evidence="1 2">
    <name type="scientific">Choristoneura fumiferana</name>
    <name type="common">Spruce budworm moth</name>
    <name type="synonym">Archips fumiferana</name>
    <dbReference type="NCBI Taxonomy" id="7141"/>
    <lineage>
        <taxon>Eukaryota</taxon>
        <taxon>Metazoa</taxon>
        <taxon>Ecdysozoa</taxon>
        <taxon>Arthropoda</taxon>
        <taxon>Hexapoda</taxon>
        <taxon>Insecta</taxon>
        <taxon>Pterygota</taxon>
        <taxon>Neoptera</taxon>
        <taxon>Endopterygota</taxon>
        <taxon>Lepidoptera</taxon>
        <taxon>Glossata</taxon>
        <taxon>Ditrysia</taxon>
        <taxon>Tortricoidea</taxon>
        <taxon>Tortricidae</taxon>
        <taxon>Tortricinae</taxon>
        <taxon>Choristoneura</taxon>
    </lineage>
</organism>
<dbReference type="Proteomes" id="UP001064048">
    <property type="component" value="Chromosome 5"/>
</dbReference>
<reference evidence="1 2" key="1">
    <citation type="journal article" date="2022" name="Genome Biol. Evol.">
        <title>The Spruce Budworm Genome: Reconstructing the Evolutionary History of Antifreeze Proteins.</title>
        <authorList>
            <person name="Beliveau C."/>
            <person name="Gagne P."/>
            <person name="Picq S."/>
            <person name="Vernygora O."/>
            <person name="Keeling C.I."/>
            <person name="Pinkney K."/>
            <person name="Doucet D."/>
            <person name="Wen F."/>
            <person name="Johnston J.S."/>
            <person name="Maaroufi H."/>
            <person name="Boyle B."/>
            <person name="Laroche J."/>
            <person name="Dewar K."/>
            <person name="Juretic N."/>
            <person name="Blackburn G."/>
            <person name="Nisole A."/>
            <person name="Brunet B."/>
            <person name="Brandao M."/>
            <person name="Lumley L."/>
            <person name="Duan J."/>
            <person name="Quan G."/>
            <person name="Lucarotti C.J."/>
            <person name="Roe A.D."/>
            <person name="Sperling F.A.H."/>
            <person name="Levesque R.C."/>
            <person name="Cusson M."/>
        </authorList>
    </citation>
    <scope>NUCLEOTIDE SEQUENCE [LARGE SCALE GENOMIC DNA]</scope>
    <source>
        <strain evidence="1">Glfc:IPQL:Cfum</strain>
    </source>
</reference>
<name>A0ACC0KF92_CHOFU</name>
<comment type="caution">
    <text evidence="1">The sequence shown here is derived from an EMBL/GenBank/DDBJ whole genome shotgun (WGS) entry which is preliminary data.</text>
</comment>
<accession>A0ACC0KF92</accession>
<sequence>MMLAALPLWTASAIRWDKYVPALGSPEVSPNREERAFLKHFMSADQTPKISTASAANSTMADNRVTFPENVSDADENTTTKKNSETDSSIDVEAPIEAKTAFVALNMIQTPYNCGKDQSMDANGVCREPF</sequence>
<evidence type="ECO:0000313" key="1">
    <source>
        <dbReference type="EMBL" id="KAI8434792.1"/>
    </source>
</evidence>
<dbReference type="EMBL" id="CM046105">
    <property type="protein sequence ID" value="KAI8434792.1"/>
    <property type="molecule type" value="Genomic_DNA"/>
</dbReference>